<dbReference type="RefSeq" id="WP_345562693.1">
    <property type="nucleotide sequence ID" value="NZ_BAABDQ010000006.1"/>
</dbReference>
<sequence>MNECVICNDPTDNTQQARIGDKTGPCCPDCAEWCDGNLIEA</sequence>
<organism evidence="1 2">
    <name type="scientific">Nonomuraea rosea</name>
    <dbReference type="NCBI Taxonomy" id="638574"/>
    <lineage>
        <taxon>Bacteria</taxon>
        <taxon>Bacillati</taxon>
        <taxon>Actinomycetota</taxon>
        <taxon>Actinomycetes</taxon>
        <taxon>Streptosporangiales</taxon>
        <taxon>Streptosporangiaceae</taxon>
        <taxon>Nonomuraea</taxon>
    </lineage>
</organism>
<evidence type="ECO:0000313" key="2">
    <source>
        <dbReference type="Proteomes" id="UP001500630"/>
    </source>
</evidence>
<keyword evidence="2" id="KW-1185">Reference proteome</keyword>
<dbReference type="EMBL" id="BAABDQ010000006">
    <property type="protein sequence ID" value="GAA3550578.1"/>
    <property type="molecule type" value="Genomic_DNA"/>
</dbReference>
<evidence type="ECO:0000313" key="1">
    <source>
        <dbReference type="EMBL" id="GAA3550578.1"/>
    </source>
</evidence>
<protein>
    <submittedName>
        <fullName evidence="1">Uncharacterized protein</fullName>
    </submittedName>
</protein>
<dbReference type="Proteomes" id="UP001500630">
    <property type="component" value="Unassembled WGS sequence"/>
</dbReference>
<name>A0ABP6WKL9_9ACTN</name>
<accession>A0ABP6WKL9</accession>
<reference evidence="2" key="1">
    <citation type="journal article" date="2019" name="Int. J. Syst. Evol. Microbiol.">
        <title>The Global Catalogue of Microorganisms (GCM) 10K type strain sequencing project: providing services to taxonomists for standard genome sequencing and annotation.</title>
        <authorList>
            <consortium name="The Broad Institute Genomics Platform"/>
            <consortium name="The Broad Institute Genome Sequencing Center for Infectious Disease"/>
            <person name="Wu L."/>
            <person name="Ma J."/>
        </authorList>
    </citation>
    <scope>NUCLEOTIDE SEQUENCE [LARGE SCALE GENOMIC DNA]</scope>
    <source>
        <strain evidence="2">JCM 17326</strain>
    </source>
</reference>
<comment type="caution">
    <text evidence="1">The sequence shown here is derived from an EMBL/GenBank/DDBJ whole genome shotgun (WGS) entry which is preliminary data.</text>
</comment>
<proteinExistence type="predicted"/>
<gene>
    <name evidence="1" type="ORF">GCM10022419_033540</name>
</gene>